<sequence length="301" mass="33957">MTTRITSEQRRLLDEDRKRQEEKVARQERDAELARVRTPPPPEGLTVDFARPRLRGERTLFTGERAPEPGQAPTVQLAKPRLRGERTLFTGEKAPEPGEVPERKVDVEEQARQEFIQAGDIISSLYPDTGPIIGPEAPFVGPPSPFPEIPEAELLGQAQETIANLQRKIEEDPDAFLEDLWQKGRNADTEFVLDFFGWSERDIAFFFQGAPDGAPTATEATLRRVYPGQDVDAILDWAIADEEAFQEDLKERGATQDTILLLRQEFPDSTDEEILAFFEERPTIPFAEFLGGIETGFQYAT</sequence>
<organism evidence="2">
    <name type="scientific">marine sediment metagenome</name>
    <dbReference type="NCBI Taxonomy" id="412755"/>
    <lineage>
        <taxon>unclassified sequences</taxon>
        <taxon>metagenomes</taxon>
        <taxon>ecological metagenomes</taxon>
    </lineage>
</organism>
<gene>
    <name evidence="2" type="ORF">LCGC14_2823740</name>
</gene>
<accession>A0A0F9APQ6</accession>
<protein>
    <submittedName>
        <fullName evidence="2">Uncharacterized protein</fullName>
    </submittedName>
</protein>
<dbReference type="AlphaFoldDB" id="A0A0F9APQ6"/>
<evidence type="ECO:0000256" key="1">
    <source>
        <dbReference type="SAM" id="MobiDB-lite"/>
    </source>
</evidence>
<evidence type="ECO:0000313" key="2">
    <source>
        <dbReference type="EMBL" id="KKK80414.1"/>
    </source>
</evidence>
<dbReference type="EMBL" id="LAZR01053592">
    <property type="protein sequence ID" value="KKK80414.1"/>
    <property type="molecule type" value="Genomic_DNA"/>
</dbReference>
<proteinExistence type="predicted"/>
<feature type="compositionally biased region" description="Basic and acidic residues" evidence="1">
    <location>
        <begin position="7"/>
        <end position="35"/>
    </location>
</feature>
<comment type="caution">
    <text evidence="2">The sequence shown here is derived from an EMBL/GenBank/DDBJ whole genome shotgun (WGS) entry which is preliminary data.</text>
</comment>
<feature type="region of interest" description="Disordered" evidence="1">
    <location>
        <begin position="1"/>
        <end position="84"/>
    </location>
</feature>
<name>A0A0F9APQ6_9ZZZZ</name>
<reference evidence="2" key="1">
    <citation type="journal article" date="2015" name="Nature">
        <title>Complex archaea that bridge the gap between prokaryotes and eukaryotes.</title>
        <authorList>
            <person name="Spang A."/>
            <person name="Saw J.H."/>
            <person name="Jorgensen S.L."/>
            <person name="Zaremba-Niedzwiedzka K."/>
            <person name="Martijn J."/>
            <person name="Lind A.E."/>
            <person name="van Eijk R."/>
            <person name="Schleper C."/>
            <person name="Guy L."/>
            <person name="Ettema T.J."/>
        </authorList>
    </citation>
    <scope>NUCLEOTIDE SEQUENCE</scope>
</reference>
<feature type="non-terminal residue" evidence="2">
    <location>
        <position position="301"/>
    </location>
</feature>